<evidence type="ECO:0000313" key="4">
    <source>
        <dbReference type="EMBL" id="RMD77181.1"/>
    </source>
</evidence>
<dbReference type="GO" id="GO:0006096">
    <property type="term" value="P:glycolytic process"/>
    <property type="evidence" value="ECO:0007669"/>
    <property type="project" value="UniProtKB-UniPathway"/>
</dbReference>
<name>A0A3M0Z2B9_9BACT</name>
<evidence type="ECO:0000313" key="5">
    <source>
        <dbReference type="Proteomes" id="UP000269410"/>
    </source>
</evidence>
<gene>
    <name evidence="4" type="ORF">D6810_01660</name>
</gene>
<comment type="pathway">
    <text evidence="3">Carbohydrate biosynthesis; gluconeogenesis.</text>
</comment>
<dbReference type="EMBL" id="RFKV01000056">
    <property type="protein sequence ID" value="RMD77181.1"/>
    <property type="molecule type" value="Genomic_DNA"/>
</dbReference>
<comment type="catalytic activity">
    <reaction evidence="3">
        <text>D-glyceraldehyde 3-phosphate = dihydroxyacetone phosphate</text>
        <dbReference type="Rhea" id="RHEA:18585"/>
        <dbReference type="ChEBI" id="CHEBI:57642"/>
        <dbReference type="ChEBI" id="CHEBI:59776"/>
        <dbReference type="EC" id="5.3.1.1"/>
    </reaction>
</comment>
<dbReference type="Gene3D" id="3.20.20.70">
    <property type="entry name" value="Aldolase class I"/>
    <property type="match status" value="1"/>
</dbReference>
<evidence type="ECO:0000256" key="1">
    <source>
        <dbReference type="ARBA" id="ARBA00007422"/>
    </source>
</evidence>
<dbReference type="Proteomes" id="UP000269410">
    <property type="component" value="Unassembled WGS sequence"/>
</dbReference>
<dbReference type="AlphaFoldDB" id="A0A3M0Z2B9"/>
<comment type="subunit">
    <text evidence="3">Homodimer.</text>
</comment>
<comment type="pathway">
    <text evidence="3">Carbohydrate degradation; glycolysis; D-glyceraldehyde 3-phosphate from glycerone phosphate: step 1/1.</text>
</comment>
<dbReference type="Pfam" id="PF00121">
    <property type="entry name" value="TIM"/>
    <property type="match status" value="1"/>
</dbReference>
<dbReference type="InterPro" id="IPR035990">
    <property type="entry name" value="TIM_sf"/>
</dbReference>
<keyword evidence="3" id="KW-0324">Glycolysis</keyword>
<dbReference type="InterPro" id="IPR000652">
    <property type="entry name" value="Triosephosphate_isomerase"/>
</dbReference>
<dbReference type="EC" id="5.3.1.1" evidence="3"/>
<dbReference type="GO" id="GO:0005829">
    <property type="term" value="C:cytosol"/>
    <property type="evidence" value="ECO:0007669"/>
    <property type="project" value="TreeGrafter"/>
</dbReference>
<accession>A0A3M0Z2B9</accession>
<proteinExistence type="inferred from homology"/>
<dbReference type="SUPFAM" id="SSF51351">
    <property type="entry name" value="Triosephosphate isomerase (TIM)"/>
    <property type="match status" value="1"/>
</dbReference>
<organism evidence="4 5">
    <name type="scientific">Candidatus Dojkabacteria bacterium</name>
    <dbReference type="NCBI Taxonomy" id="2099670"/>
    <lineage>
        <taxon>Bacteria</taxon>
        <taxon>Candidatus Dojkabacteria</taxon>
    </lineage>
</organism>
<evidence type="ECO:0000256" key="3">
    <source>
        <dbReference type="RuleBase" id="RU363013"/>
    </source>
</evidence>
<dbReference type="GO" id="GO:0019563">
    <property type="term" value="P:glycerol catabolic process"/>
    <property type="evidence" value="ECO:0007669"/>
    <property type="project" value="TreeGrafter"/>
</dbReference>
<evidence type="ECO:0000256" key="2">
    <source>
        <dbReference type="ARBA" id="ARBA00023235"/>
    </source>
</evidence>
<keyword evidence="3" id="KW-0963">Cytoplasm</keyword>
<reference evidence="4 5" key="1">
    <citation type="submission" date="2018-10" db="EMBL/GenBank/DDBJ databases">
        <title>Thermophilic Lithotrophy and Phototrophy in an Intertidal, Iron-rich, Geothermal Spring.</title>
        <authorList>
            <person name="Ward L.M."/>
            <person name="Idei A."/>
            <person name="Nakagawa M."/>
            <person name="Ueno Y."/>
            <person name="Fischer W."/>
            <person name="Mcglynn S.E."/>
        </authorList>
    </citation>
    <scope>NUCLEOTIDE SEQUENCE [LARGE SCALE GENOMIC DNA]</scope>
    <source>
        <strain evidence="4">J137</strain>
    </source>
</reference>
<dbReference type="UniPathway" id="UPA00138"/>
<keyword evidence="2 3" id="KW-0413">Isomerase</keyword>
<dbReference type="NCBIfam" id="NF003302">
    <property type="entry name" value="PRK04302.1"/>
    <property type="match status" value="1"/>
</dbReference>
<comment type="caution">
    <text evidence="4">The sequence shown here is derived from an EMBL/GenBank/DDBJ whole genome shotgun (WGS) entry which is preliminary data.</text>
</comment>
<dbReference type="InterPro" id="IPR013785">
    <property type="entry name" value="Aldolase_TIM"/>
</dbReference>
<dbReference type="GO" id="GO:0046166">
    <property type="term" value="P:glyceraldehyde-3-phosphate biosynthetic process"/>
    <property type="evidence" value="ECO:0007669"/>
    <property type="project" value="TreeGrafter"/>
</dbReference>
<dbReference type="GO" id="GO:0006094">
    <property type="term" value="P:gluconeogenesis"/>
    <property type="evidence" value="ECO:0007669"/>
    <property type="project" value="UniProtKB-UniPathway"/>
</dbReference>
<comment type="similarity">
    <text evidence="1 3">Belongs to the triosephosphate isomerase family.</text>
</comment>
<protein>
    <recommendedName>
        <fullName evidence="3">Triosephosphate isomerase</fullName>
        <ecNumber evidence="3">5.3.1.1</ecNumber>
    </recommendedName>
</protein>
<comment type="subcellular location">
    <subcellularLocation>
        <location evidence="3">Cytoplasm</location>
    </subcellularLocation>
</comment>
<dbReference type="PROSITE" id="PS51440">
    <property type="entry name" value="TIM_2"/>
    <property type="match status" value="1"/>
</dbReference>
<dbReference type="PANTHER" id="PTHR21139">
    <property type="entry name" value="TRIOSEPHOSPHATE ISOMERASE"/>
    <property type="match status" value="1"/>
</dbReference>
<dbReference type="PANTHER" id="PTHR21139:SF42">
    <property type="entry name" value="TRIOSEPHOSPHATE ISOMERASE"/>
    <property type="match status" value="1"/>
</dbReference>
<keyword evidence="3" id="KW-0312">Gluconeogenesis</keyword>
<sequence>MLILNLKNYEESTTTHLWKLLDSLNTLVEERPDFKEKLLIAPSMVFLLLAKERYPNLNFISQHVDDKEQGSTTGWTPAEVLVSNGINFSLINHSEHRVLPKNYVDELQSKGIKVIACCENLDEAEIFLKSKAWAIAYEPKDLIGSGVSVTNRSEDVKKFTKALKGKTKVIVGAGITKASDIKASIELGADGVLVASAFVKSQDPYSKGYELLNVFGEIDPEK</sequence>
<dbReference type="GO" id="GO:0004807">
    <property type="term" value="F:triose-phosphate isomerase activity"/>
    <property type="evidence" value="ECO:0007669"/>
    <property type="project" value="UniProtKB-EC"/>
</dbReference>
<dbReference type="UniPathway" id="UPA00109">
    <property type="reaction ID" value="UER00189"/>
</dbReference>